<sequence>MKQTKKEIKNLIKSGGKGRRTGHRHVHVKGTRGTRKQKFVPMNCSPAVKGKTLIEQSCFPPDVLEEIKKSYNKHHPVEQVEAVDPIQIWVQLKERLSTCKKEDCWLDEIKDENTRKKLDKHLFAPDQPNDWKKDKNAWLSNFDIFEVLHQYELSHKHFKIIGPTPLDFDSRPKDMDGQCVWNDLCGFSIESMLKRGKTKLGIVFNLDEHDEPGSHWVSMFVDLEDEFIFYLDSAGEKIQPEIMVLAERIMQQGLKMPNKMKIHFYENCPVEHQMGENECGMYALYFIITMLTGKTENKTFKNYIDKIKYFKDKRIPDRNMNKLRKIYFNYD</sequence>
<dbReference type="AlphaFoldDB" id="A0A6C0JHL7"/>
<evidence type="ECO:0000259" key="4">
    <source>
        <dbReference type="Pfam" id="PF02902"/>
    </source>
</evidence>
<keyword evidence="2" id="KW-0378">Hydrolase</keyword>
<reference evidence="5" key="1">
    <citation type="journal article" date="2020" name="Nature">
        <title>Giant virus diversity and host interactions through global metagenomics.</title>
        <authorList>
            <person name="Schulz F."/>
            <person name="Roux S."/>
            <person name="Paez-Espino D."/>
            <person name="Jungbluth S."/>
            <person name="Walsh D.A."/>
            <person name="Denef V.J."/>
            <person name="McMahon K.D."/>
            <person name="Konstantinidis K.T."/>
            <person name="Eloe-Fadrosh E.A."/>
            <person name="Kyrpides N.C."/>
            <person name="Woyke T."/>
        </authorList>
    </citation>
    <scope>NUCLEOTIDE SEQUENCE</scope>
    <source>
        <strain evidence="5">GVMAG-M-3300027708-5</strain>
    </source>
</reference>
<accession>A0A6C0JHL7</accession>
<evidence type="ECO:0000313" key="5">
    <source>
        <dbReference type="EMBL" id="QHU04873.1"/>
    </source>
</evidence>
<dbReference type="GO" id="GO:0008234">
    <property type="term" value="F:cysteine-type peptidase activity"/>
    <property type="evidence" value="ECO:0007669"/>
    <property type="project" value="InterPro"/>
</dbReference>
<dbReference type="EMBL" id="MN740405">
    <property type="protein sequence ID" value="QHU04873.1"/>
    <property type="molecule type" value="Genomic_DNA"/>
</dbReference>
<evidence type="ECO:0000256" key="2">
    <source>
        <dbReference type="ARBA" id="ARBA00022801"/>
    </source>
</evidence>
<dbReference type="Pfam" id="PF02902">
    <property type="entry name" value="Peptidase_C48"/>
    <property type="match status" value="1"/>
</dbReference>
<feature type="domain" description="Ubiquitin-like protease family profile" evidence="4">
    <location>
        <begin position="213"/>
        <end position="315"/>
    </location>
</feature>
<proteinExistence type="predicted"/>
<dbReference type="GO" id="GO:0006508">
    <property type="term" value="P:proteolysis"/>
    <property type="evidence" value="ECO:0007669"/>
    <property type="project" value="UniProtKB-KW"/>
</dbReference>
<dbReference type="SUPFAM" id="SSF54001">
    <property type="entry name" value="Cysteine proteinases"/>
    <property type="match status" value="1"/>
</dbReference>
<protein>
    <recommendedName>
        <fullName evidence="4">Ubiquitin-like protease family profile domain-containing protein</fullName>
    </recommendedName>
</protein>
<dbReference type="Gene3D" id="3.40.395.10">
    <property type="entry name" value="Adenoviral Proteinase, Chain A"/>
    <property type="match status" value="1"/>
</dbReference>
<feature type="region of interest" description="Disordered" evidence="3">
    <location>
        <begin position="1"/>
        <end position="23"/>
    </location>
</feature>
<evidence type="ECO:0000256" key="3">
    <source>
        <dbReference type="SAM" id="MobiDB-lite"/>
    </source>
</evidence>
<name>A0A6C0JHL7_9ZZZZ</name>
<dbReference type="InterPro" id="IPR038765">
    <property type="entry name" value="Papain-like_cys_pep_sf"/>
</dbReference>
<keyword evidence="1" id="KW-0645">Protease</keyword>
<dbReference type="InterPro" id="IPR003653">
    <property type="entry name" value="Peptidase_C48_C"/>
</dbReference>
<evidence type="ECO:0000256" key="1">
    <source>
        <dbReference type="ARBA" id="ARBA00022670"/>
    </source>
</evidence>
<organism evidence="5">
    <name type="scientific">viral metagenome</name>
    <dbReference type="NCBI Taxonomy" id="1070528"/>
    <lineage>
        <taxon>unclassified sequences</taxon>
        <taxon>metagenomes</taxon>
        <taxon>organismal metagenomes</taxon>
    </lineage>
</organism>
<feature type="compositionally biased region" description="Basic and acidic residues" evidence="3">
    <location>
        <begin position="1"/>
        <end position="10"/>
    </location>
</feature>